<dbReference type="GO" id="GO:0004065">
    <property type="term" value="F:arylsulfatase activity"/>
    <property type="evidence" value="ECO:0007669"/>
    <property type="project" value="TreeGrafter"/>
</dbReference>
<dbReference type="Pfam" id="PF00884">
    <property type="entry name" value="Sulfatase"/>
    <property type="match status" value="1"/>
</dbReference>
<dbReference type="PANTHER" id="PTHR42693">
    <property type="entry name" value="ARYLSULFATASE FAMILY MEMBER"/>
    <property type="match status" value="1"/>
</dbReference>
<dbReference type="InterPro" id="IPR025924">
    <property type="entry name" value="YHYH_dom"/>
</dbReference>
<dbReference type="SUPFAM" id="SSF53649">
    <property type="entry name" value="Alkaline phosphatase-like"/>
    <property type="match status" value="1"/>
</dbReference>
<dbReference type="PANTHER" id="PTHR42693:SF33">
    <property type="entry name" value="ARYLSULFATASE"/>
    <property type="match status" value="1"/>
</dbReference>
<comment type="similarity">
    <text evidence="1">Belongs to the sulfatase family.</text>
</comment>
<dbReference type="InterPro" id="IPR017850">
    <property type="entry name" value="Alkaline_phosphatase_core_sf"/>
</dbReference>
<feature type="domain" description="YHYH" evidence="3">
    <location>
        <begin position="477"/>
        <end position="672"/>
    </location>
</feature>
<feature type="domain" description="Sulfatase N-terminal" evidence="2">
    <location>
        <begin position="11"/>
        <end position="296"/>
    </location>
</feature>
<dbReference type="Pfam" id="PF14240">
    <property type="entry name" value="YHYH"/>
    <property type="match status" value="1"/>
</dbReference>
<name>A0A520LL95_9GAMM</name>
<evidence type="ECO:0000256" key="1">
    <source>
        <dbReference type="ARBA" id="ARBA00008779"/>
    </source>
</evidence>
<dbReference type="InterPro" id="IPR050738">
    <property type="entry name" value="Sulfatase"/>
</dbReference>
<dbReference type="AlphaFoldDB" id="A0A520LL95"/>
<dbReference type="Gene3D" id="3.40.720.10">
    <property type="entry name" value="Alkaline Phosphatase, subunit A"/>
    <property type="match status" value="1"/>
</dbReference>
<dbReference type="Proteomes" id="UP000318148">
    <property type="component" value="Unassembled WGS sequence"/>
</dbReference>
<organism evidence="4 5">
    <name type="scientific">SAR92 clade bacterium</name>
    <dbReference type="NCBI Taxonomy" id="2315479"/>
    <lineage>
        <taxon>Bacteria</taxon>
        <taxon>Pseudomonadati</taxon>
        <taxon>Pseudomonadota</taxon>
        <taxon>Gammaproteobacteria</taxon>
        <taxon>Cellvibrionales</taxon>
        <taxon>Porticoccaceae</taxon>
        <taxon>SAR92 clade</taxon>
    </lineage>
</organism>
<evidence type="ECO:0000313" key="4">
    <source>
        <dbReference type="EMBL" id="RZO06049.1"/>
    </source>
</evidence>
<sequence length="679" mass="73970">MGLDSSSQYNYSSQLPTTPFLDGLAENGLVFDNVWATPACTPTRSSIITGKYGVNTGVTSVGDELSASHKILQQHLKEDNNTVEYVSALVGKWHLGGGSPSPSHPNSLGLDYYAGHLRGSIQDYENWQLTINGETTTSTTYHTTAVTDIAIDWINEQNNPWFLWLAYAAPHTPFHLPPAGLHSQNLSGSETDINANPRNYYLAAIEAMDTEIGRMLENLDEETLENTTIIFIGDNGTPGRVRDRSIYANGAKGTFYEGGLAVPMIISGAGVNRVGERDDNLISSTDLFATIIDIAGGNVSEVHDDSVSFANLLKSSGNSVRAFSYSDYSSDSTQGWAIRNKNYKLISTNSGQQLFNLATDPSESLDLKDNSDYSNVLGDLVSLANEVRANSTEPSEPQETIDITDKIFTSRVANCQEYIATYSSSVTDVFRSIAFTGDLVISGSGNKCILQSNGVPNHNFNDGNTSFPNDLTAQNQSYEITAAPEFANTLTYLRIGTDNGLMLNGVKIDLLAAACFGVGNERTGCFDMDNPWRFDPMHPANGFRVDSHNAHVQPNGSYHYHGSPNAMFNSDSAVISPVVGFAADGFPIFGSWFDDNGVIRKAQTSYRLKSGDRESVDGYDTPSGSYDGKFRQDYEFVEDSGDLDECNGMTKDGVYGYYITEEFPYILACLRGQSDATFE</sequence>
<protein>
    <submittedName>
        <fullName evidence="4">YHYH protein</fullName>
    </submittedName>
</protein>
<accession>A0A520LL95</accession>
<dbReference type="Gene3D" id="3.30.1120.10">
    <property type="match status" value="1"/>
</dbReference>
<gene>
    <name evidence="4" type="ORF">EVB02_02875</name>
</gene>
<proteinExistence type="inferred from homology"/>
<reference evidence="4 5" key="1">
    <citation type="submission" date="2019-02" db="EMBL/GenBank/DDBJ databases">
        <title>Prokaryotic population dynamics and viral predation in marine succession experiment using metagenomics: the confinement effect.</title>
        <authorList>
            <person name="Haro-Moreno J.M."/>
            <person name="Rodriguez-Valera F."/>
            <person name="Lopez-Perez M."/>
        </authorList>
    </citation>
    <scope>NUCLEOTIDE SEQUENCE [LARGE SCALE GENOMIC DNA]</scope>
    <source>
        <strain evidence="4">MED-G169</strain>
    </source>
</reference>
<dbReference type="InterPro" id="IPR000917">
    <property type="entry name" value="Sulfatase_N"/>
</dbReference>
<comment type="caution">
    <text evidence="4">The sequence shown here is derived from an EMBL/GenBank/DDBJ whole genome shotgun (WGS) entry which is preliminary data.</text>
</comment>
<evidence type="ECO:0000259" key="2">
    <source>
        <dbReference type="Pfam" id="PF00884"/>
    </source>
</evidence>
<evidence type="ECO:0000259" key="3">
    <source>
        <dbReference type="Pfam" id="PF14240"/>
    </source>
</evidence>
<dbReference type="EMBL" id="SHBO01000031">
    <property type="protein sequence ID" value="RZO06049.1"/>
    <property type="molecule type" value="Genomic_DNA"/>
</dbReference>
<evidence type="ECO:0000313" key="5">
    <source>
        <dbReference type="Proteomes" id="UP000318148"/>
    </source>
</evidence>